<evidence type="ECO:0000259" key="1">
    <source>
        <dbReference type="PROSITE" id="PS50404"/>
    </source>
</evidence>
<dbReference type="SUPFAM" id="SSF52833">
    <property type="entry name" value="Thioredoxin-like"/>
    <property type="match status" value="1"/>
</dbReference>
<keyword evidence="3" id="KW-1185">Reference proteome</keyword>
<comment type="caution">
    <text evidence="2">The sequence shown here is derived from an EMBL/GenBank/DDBJ whole genome shotgun (WGS) entry which is preliminary data.</text>
</comment>
<dbReference type="Proteomes" id="UP000555393">
    <property type="component" value="Unassembled WGS sequence"/>
</dbReference>
<dbReference type="RefSeq" id="WP_184220113.1">
    <property type="nucleotide sequence ID" value="NZ_JACIIU010000002.1"/>
</dbReference>
<reference evidence="2 3" key="1">
    <citation type="submission" date="2020-08" db="EMBL/GenBank/DDBJ databases">
        <title>Genomic Encyclopedia of Type Strains, Phase IV (KMG-IV): sequencing the most valuable type-strain genomes for metagenomic binning, comparative biology and taxonomic classification.</title>
        <authorList>
            <person name="Goeker M."/>
        </authorList>
    </citation>
    <scope>NUCLEOTIDE SEQUENCE [LARGE SCALE GENOMIC DNA]</scope>
    <source>
        <strain evidence="2 3">DSM 22336</strain>
    </source>
</reference>
<feature type="domain" description="GST N-terminal" evidence="1">
    <location>
        <begin position="1"/>
        <end position="79"/>
    </location>
</feature>
<dbReference type="InterPro" id="IPR036282">
    <property type="entry name" value="Glutathione-S-Trfase_C_sf"/>
</dbReference>
<dbReference type="SFLD" id="SFLDS00019">
    <property type="entry name" value="Glutathione_Transferase_(cytos"/>
    <property type="match status" value="1"/>
</dbReference>
<protein>
    <submittedName>
        <fullName evidence="2">Glutathione S-transferase</fullName>
        <ecNumber evidence="2">2.5.1.18</ecNumber>
    </submittedName>
</protein>
<dbReference type="InterPro" id="IPR040079">
    <property type="entry name" value="Glutathione_S-Trfase"/>
</dbReference>
<evidence type="ECO:0000313" key="3">
    <source>
        <dbReference type="Proteomes" id="UP000555393"/>
    </source>
</evidence>
<dbReference type="PANTHER" id="PTHR42673:SF4">
    <property type="entry name" value="MALEYLACETOACETATE ISOMERASE"/>
    <property type="match status" value="1"/>
</dbReference>
<dbReference type="GO" id="GO:0016034">
    <property type="term" value="F:maleylacetoacetate isomerase activity"/>
    <property type="evidence" value="ECO:0007669"/>
    <property type="project" value="TreeGrafter"/>
</dbReference>
<dbReference type="SUPFAM" id="SSF47616">
    <property type="entry name" value="GST C-terminal domain-like"/>
    <property type="match status" value="1"/>
</dbReference>
<dbReference type="InterPro" id="IPR004045">
    <property type="entry name" value="Glutathione_S-Trfase_N"/>
</dbReference>
<dbReference type="GO" id="GO:0006559">
    <property type="term" value="P:L-phenylalanine catabolic process"/>
    <property type="evidence" value="ECO:0007669"/>
    <property type="project" value="TreeGrafter"/>
</dbReference>
<dbReference type="EMBL" id="JACIIU010000002">
    <property type="protein sequence ID" value="MBB6260203.1"/>
    <property type="molecule type" value="Genomic_DNA"/>
</dbReference>
<dbReference type="EC" id="2.5.1.18" evidence="2"/>
<dbReference type="CDD" id="cd03205">
    <property type="entry name" value="GST_C_6"/>
    <property type="match status" value="1"/>
</dbReference>
<dbReference type="PANTHER" id="PTHR42673">
    <property type="entry name" value="MALEYLACETOACETATE ISOMERASE"/>
    <property type="match status" value="1"/>
</dbReference>
<gene>
    <name evidence="2" type="ORF">FHS77_000727</name>
</gene>
<dbReference type="Gene3D" id="3.40.30.10">
    <property type="entry name" value="Glutaredoxin"/>
    <property type="match status" value="1"/>
</dbReference>
<dbReference type="AlphaFoldDB" id="A0A841LQ74"/>
<dbReference type="Gene3D" id="1.20.1050.10">
    <property type="match status" value="1"/>
</dbReference>
<dbReference type="InterPro" id="IPR036249">
    <property type="entry name" value="Thioredoxin-like_sf"/>
</dbReference>
<dbReference type="GO" id="GO:0004364">
    <property type="term" value="F:glutathione transferase activity"/>
    <property type="evidence" value="ECO:0007669"/>
    <property type="project" value="UniProtKB-EC"/>
</dbReference>
<accession>A0A841LQ74</accession>
<dbReference type="PROSITE" id="PS50404">
    <property type="entry name" value="GST_NTER"/>
    <property type="match status" value="1"/>
</dbReference>
<sequence length="200" mass="22984">MIQILYSPTSPYSAKVRMAAKHAGLEFESVMVNTSVAPENLISANPLGKIPVLITVDGQSVFDSRCITQYINRVTGSKLFPRQSEKRLDAEKLEALADGLCDVLITQIYERRFRPEEKVHIPWLEKQWEKTERVLAMLDETPPRIGKRIHGGHIALAAAMSYLALRFEGRWEKKYPKLKRWQKRFNDLHPDLAEFLPRAV</sequence>
<evidence type="ECO:0000313" key="2">
    <source>
        <dbReference type="EMBL" id="MBB6260203.1"/>
    </source>
</evidence>
<dbReference type="GO" id="GO:0006749">
    <property type="term" value="P:glutathione metabolic process"/>
    <property type="evidence" value="ECO:0007669"/>
    <property type="project" value="TreeGrafter"/>
</dbReference>
<name>A0A841LQ74_9HYPH</name>
<organism evidence="2 3">
    <name type="scientific">Paenochrobactrum gallinarii</name>
    <dbReference type="NCBI Taxonomy" id="643673"/>
    <lineage>
        <taxon>Bacteria</taxon>
        <taxon>Pseudomonadati</taxon>
        <taxon>Pseudomonadota</taxon>
        <taxon>Alphaproteobacteria</taxon>
        <taxon>Hyphomicrobiales</taxon>
        <taxon>Brucellaceae</taxon>
        <taxon>Paenochrobactrum</taxon>
    </lineage>
</organism>
<dbReference type="Pfam" id="PF13409">
    <property type="entry name" value="GST_N_2"/>
    <property type="match status" value="1"/>
</dbReference>
<keyword evidence="2" id="KW-0808">Transferase</keyword>
<proteinExistence type="predicted"/>